<name>A0A1F6WIG6_9BACT</name>
<dbReference type="SUPFAM" id="SSF69754">
    <property type="entry name" value="Ribosome binding protein Y (YfiA homologue)"/>
    <property type="match status" value="1"/>
</dbReference>
<organism evidence="1 2">
    <name type="scientific">Candidatus Nomurabacteria bacterium RIFCSPHIGHO2_02_FULL_42_24</name>
    <dbReference type="NCBI Taxonomy" id="1801757"/>
    <lineage>
        <taxon>Bacteria</taxon>
        <taxon>Candidatus Nomuraibacteriota</taxon>
    </lineage>
</organism>
<reference evidence="1 2" key="1">
    <citation type="journal article" date="2016" name="Nat. Commun.">
        <title>Thousands of microbial genomes shed light on interconnected biogeochemical processes in an aquifer system.</title>
        <authorList>
            <person name="Anantharaman K."/>
            <person name="Brown C.T."/>
            <person name="Hug L.A."/>
            <person name="Sharon I."/>
            <person name="Castelle C.J."/>
            <person name="Probst A.J."/>
            <person name="Thomas B.C."/>
            <person name="Singh A."/>
            <person name="Wilkins M.J."/>
            <person name="Karaoz U."/>
            <person name="Brodie E.L."/>
            <person name="Williams K.H."/>
            <person name="Hubbard S.S."/>
            <person name="Banfield J.F."/>
        </authorList>
    </citation>
    <scope>NUCLEOTIDE SEQUENCE [LARGE SCALE GENOMIC DNA]</scope>
</reference>
<dbReference type="AlphaFoldDB" id="A0A1F6WIG6"/>
<sequence length="138" mass="16036">MDVINEQNLKINLRGNGMDITPSIHNYIVKRVTNLGRFLSKYPEEEILVDFEVGKTVGDQRSGKIFRASCKISISGKDFYSSSEQEDLYVAIDDIKEKLFQEIRKSRNKDRNLWRRGARSVKKMLKGLSKRNPFTSKY</sequence>
<gene>
    <name evidence="1" type="ORF">A3B93_01865</name>
</gene>
<dbReference type="EMBL" id="MFUH01000021">
    <property type="protein sequence ID" value="OGI81673.1"/>
    <property type="molecule type" value="Genomic_DNA"/>
</dbReference>
<dbReference type="Proteomes" id="UP000179880">
    <property type="component" value="Unassembled WGS sequence"/>
</dbReference>
<dbReference type="Gene3D" id="3.30.160.100">
    <property type="entry name" value="Ribosome hibernation promotion factor-like"/>
    <property type="match status" value="1"/>
</dbReference>
<dbReference type="InterPro" id="IPR003489">
    <property type="entry name" value="RHF/RaiA"/>
</dbReference>
<dbReference type="NCBIfam" id="TIGR00741">
    <property type="entry name" value="yfiA"/>
    <property type="match status" value="1"/>
</dbReference>
<accession>A0A1F6WIG6</accession>
<dbReference type="InterPro" id="IPR036567">
    <property type="entry name" value="RHF-like"/>
</dbReference>
<protein>
    <submittedName>
        <fullName evidence="1">Ribosomal subunit interface protein</fullName>
    </submittedName>
</protein>
<proteinExistence type="predicted"/>
<evidence type="ECO:0000313" key="1">
    <source>
        <dbReference type="EMBL" id="OGI81673.1"/>
    </source>
</evidence>
<evidence type="ECO:0000313" key="2">
    <source>
        <dbReference type="Proteomes" id="UP000179880"/>
    </source>
</evidence>
<dbReference type="Pfam" id="PF02482">
    <property type="entry name" value="Ribosomal_S30AE"/>
    <property type="match status" value="1"/>
</dbReference>
<dbReference type="CDD" id="cd00552">
    <property type="entry name" value="RaiA"/>
    <property type="match status" value="1"/>
</dbReference>
<comment type="caution">
    <text evidence="1">The sequence shown here is derived from an EMBL/GenBank/DDBJ whole genome shotgun (WGS) entry which is preliminary data.</text>
</comment>